<comment type="caution">
    <text evidence="2">The sequence shown here is derived from an EMBL/GenBank/DDBJ whole genome shotgun (WGS) entry which is preliminary data.</text>
</comment>
<name>A0AAE1CHT9_9PEZI</name>
<keyword evidence="3" id="KW-1185">Reference proteome</keyword>
<keyword evidence="1" id="KW-0472">Membrane</keyword>
<dbReference type="Proteomes" id="UP001270362">
    <property type="component" value="Unassembled WGS sequence"/>
</dbReference>
<protein>
    <submittedName>
        <fullName evidence="2">Uncharacterized protein</fullName>
    </submittedName>
</protein>
<reference evidence="2" key="2">
    <citation type="submission" date="2023-06" db="EMBL/GenBank/DDBJ databases">
        <authorList>
            <consortium name="Lawrence Berkeley National Laboratory"/>
            <person name="Haridas S."/>
            <person name="Hensen N."/>
            <person name="Bonometti L."/>
            <person name="Westerberg I."/>
            <person name="Brannstrom I.O."/>
            <person name="Guillou S."/>
            <person name="Cros-Aarteil S."/>
            <person name="Calhoun S."/>
            <person name="Kuo A."/>
            <person name="Mondo S."/>
            <person name="Pangilinan J."/>
            <person name="Riley R."/>
            <person name="Labutti K."/>
            <person name="Andreopoulos B."/>
            <person name="Lipzen A."/>
            <person name="Chen C."/>
            <person name="Yanf M."/>
            <person name="Daum C."/>
            <person name="Ng V."/>
            <person name="Clum A."/>
            <person name="Steindorff A."/>
            <person name="Ohm R."/>
            <person name="Martin F."/>
            <person name="Silar P."/>
            <person name="Natvig D."/>
            <person name="Lalanne C."/>
            <person name="Gautier V."/>
            <person name="Ament-Velasquez S.L."/>
            <person name="Kruys A."/>
            <person name="Hutchinson M.I."/>
            <person name="Powell A.J."/>
            <person name="Barry K."/>
            <person name="Miller A.N."/>
            <person name="Grigoriev I.V."/>
            <person name="Debuchy R."/>
            <person name="Gladieux P."/>
            <person name="Thoren M.H."/>
            <person name="Johannesson H."/>
        </authorList>
    </citation>
    <scope>NUCLEOTIDE SEQUENCE</scope>
    <source>
        <strain evidence="2">CBS 314.62</strain>
    </source>
</reference>
<accession>A0AAE1CHT9</accession>
<evidence type="ECO:0000313" key="2">
    <source>
        <dbReference type="EMBL" id="KAK3695037.1"/>
    </source>
</evidence>
<dbReference type="AlphaFoldDB" id="A0AAE1CHT9"/>
<dbReference type="EMBL" id="JAULSO010000001">
    <property type="protein sequence ID" value="KAK3695037.1"/>
    <property type="molecule type" value="Genomic_DNA"/>
</dbReference>
<sequence>MLVSSLLLLHTSIIRNKRGERGGSMMFFMNKLMVLISPWGVFVFFCSFLYCISCGWSKSWEERRSWPFCFESYVGDLLQDKIKNQDFCCCGCQSGFTLPTGGCPHSHHPSHEPRSAVRGGVTVFDISQCNHLFPRRAHHTRICARLSVSFEGKSSGTVEEGRTAGA</sequence>
<keyword evidence="1" id="KW-1133">Transmembrane helix</keyword>
<keyword evidence="1" id="KW-0812">Transmembrane</keyword>
<feature type="transmembrane region" description="Helical" evidence="1">
    <location>
        <begin position="32"/>
        <end position="56"/>
    </location>
</feature>
<evidence type="ECO:0000256" key="1">
    <source>
        <dbReference type="SAM" id="Phobius"/>
    </source>
</evidence>
<reference evidence="2" key="1">
    <citation type="journal article" date="2023" name="Mol. Phylogenet. Evol.">
        <title>Genome-scale phylogeny and comparative genomics of the fungal order Sordariales.</title>
        <authorList>
            <person name="Hensen N."/>
            <person name="Bonometti L."/>
            <person name="Westerberg I."/>
            <person name="Brannstrom I.O."/>
            <person name="Guillou S."/>
            <person name="Cros-Aarteil S."/>
            <person name="Calhoun S."/>
            <person name="Haridas S."/>
            <person name="Kuo A."/>
            <person name="Mondo S."/>
            <person name="Pangilinan J."/>
            <person name="Riley R."/>
            <person name="LaButti K."/>
            <person name="Andreopoulos B."/>
            <person name="Lipzen A."/>
            <person name="Chen C."/>
            <person name="Yan M."/>
            <person name="Daum C."/>
            <person name="Ng V."/>
            <person name="Clum A."/>
            <person name="Steindorff A."/>
            <person name="Ohm R.A."/>
            <person name="Martin F."/>
            <person name="Silar P."/>
            <person name="Natvig D.O."/>
            <person name="Lalanne C."/>
            <person name="Gautier V."/>
            <person name="Ament-Velasquez S.L."/>
            <person name="Kruys A."/>
            <person name="Hutchinson M.I."/>
            <person name="Powell A.J."/>
            <person name="Barry K."/>
            <person name="Miller A.N."/>
            <person name="Grigoriev I.V."/>
            <person name="Debuchy R."/>
            <person name="Gladieux P."/>
            <person name="Hiltunen Thoren M."/>
            <person name="Johannesson H."/>
        </authorList>
    </citation>
    <scope>NUCLEOTIDE SEQUENCE</scope>
    <source>
        <strain evidence="2">CBS 314.62</strain>
    </source>
</reference>
<gene>
    <name evidence="2" type="ORF">B0T22DRAFT_91015</name>
</gene>
<proteinExistence type="predicted"/>
<organism evidence="2 3">
    <name type="scientific">Podospora appendiculata</name>
    <dbReference type="NCBI Taxonomy" id="314037"/>
    <lineage>
        <taxon>Eukaryota</taxon>
        <taxon>Fungi</taxon>
        <taxon>Dikarya</taxon>
        <taxon>Ascomycota</taxon>
        <taxon>Pezizomycotina</taxon>
        <taxon>Sordariomycetes</taxon>
        <taxon>Sordariomycetidae</taxon>
        <taxon>Sordariales</taxon>
        <taxon>Podosporaceae</taxon>
        <taxon>Podospora</taxon>
    </lineage>
</organism>
<evidence type="ECO:0000313" key="3">
    <source>
        <dbReference type="Proteomes" id="UP001270362"/>
    </source>
</evidence>